<proteinExistence type="inferred from homology"/>
<dbReference type="PANTHER" id="PTHR36508:SF1">
    <property type="entry name" value="PROTEIN SLYX"/>
    <property type="match status" value="1"/>
</dbReference>
<gene>
    <name evidence="2" type="primary">slyX</name>
    <name evidence="2" type="ORF">DESAM_22474</name>
</gene>
<feature type="compositionally biased region" description="Pro residues" evidence="1">
    <location>
        <begin position="68"/>
        <end position="77"/>
    </location>
</feature>
<dbReference type="Pfam" id="PF04102">
    <property type="entry name" value="SlyX"/>
    <property type="match status" value="1"/>
</dbReference>
<keyword evidence="3" id="KW-1185">Reference proteome</keyword>
<dbReference type="eggNOG" id="COG2900">
    <property type="taxonomic scope" value="Bacteria"/>
</dbReference>
<dbReference type="AlphaFoldDB" id="L0RGN0"/>
<dbReference type="OrthoDB" id="5459414at2"/>
<reference evidence="2 3" key="1">
    <citation type="submission" date="2012-10" db="EMBL/GenBank/DDBJ databases">
        <authorList>
            <person name="Genoscope - CEA"/>
        </authorList>
    </citation>
    <scope>NUCLEOTIDE SEQUENCE [LARGE SCALE GENOMIC DNA]</scope>
    <source>
        <strain evidence="3">AM13 / DSM 14728</strain>
    </source>
</reference>
<dbReference type="Gene3D" id="1.20.5.300">
    <property type="match status" value="1"/>
</dbReference>
<dbReference type="RefSeq" id="WP_015337341.1">
    <property type="nucleotide sequence ID" value="NC_020055.1"/>
</dbReference>
<evidence type="ECO:0000313" key="2">
    <source>
        <dbReference type="EMBL" id="CCO24741.1"/>
    </source>
</evidence>
<name>L0RGN0_9BACT</name>
<dbReference type="STRING" id="1121451.DESAM_22474"/>
<dbReference type="InterPro" id="IPR007236">
    <property type="entry name" value="SlyX"/>
</dbReference>
<evidence type="ECO:0000256" key="1">
    <source>
        <dbReference type="SAM" id="MobiDB-lite"/>
    </source>
</evidence>
<dbReference type="HOGENOM" id="CLU_180796_2_1_7"/>
<organism evidence="2 3">
    <name type="scientific">Maridesulfovibrio hydrothermalis AM13 = DSM 14728</name>
    <dbReference type="NCBI Taxonomy" id="1121451"/>
    <lineage>
        <taxon>Bacteria</taxon>
        <taxon>Pseudomonadati</taxon>
        <taxon>Thermodesulfobacteriota</taxon>
        <taxon>Desulfovibrionia</taxon>
        <taxon>Desulfovibrionales</taxon>
        <taxon>Desulfovibrionaceae</taxon>
        <taxon>Maridesulfovibrio</taxon>
    </lineage>
</organism>
<dbReference type="EMBL" id="FO203522">
    <property type="protein sequence ID" value="CCO24741.1"/>
    <property type="molecule type" value="Genomic_DNA"/>
</dbReference>
<dbReference type="PATRIC" id="fig|1121451.3.peg.2690"/>
<dbReference type="Proteomes" id="UP000010808">
    <property type="component" value="Chromosome"/>
</dbReference>
<dbReference type="PANTHER" id="PTHR36508">
    <property type="entry name" value="PROTEIN SLYX"/>
    <property type="match status" value="1"/>
</dbReference>
<evidence type="ECO:0000313" key="3">
    <source>
        <dbReference type="Proteomes" id="UP000010808"/>
    </source>
</evidence>
<sequence length="77" mass="8880">MTNTNQNEDRIEKLETDLAMQDQTVEKLNKFIIGQQKQISDLEKKVDFIMRQMKDLKESAAHTTPGEDAPPPHYGHL</sequence>
<dbReference type="KEGG" id="dhy:DESAM_22474"/>
<accession>L0RGN0</accession>
<dbReference type="HAMAP" id="MF_00715">
    <property type="entry name" value="SlyX"/>
    <property type="match status" value="1"/>
</dbReference>
<feature type="region of interest" description="Disordered" evidence="1">
    <location>
        <begin position="57"/>
        <end position="77"/>
    </location>
</feature>
<protein>
    <submittedName>
        <fullName evidence="2">Protein slyX homolog</fullName>
    </submittedName>
</protein>